<dbReference type="EMBL" id="VXIV02002224">
    <property type="protein sequence ID" value="KAF6026690.1"/>
    <property type="molecule type" value="Genomic_DNA"/>
</dbReference>
<evidence type="ECO:0000256" key="1">
    <source>
        <dbReference type="SAM" id="SignalP"/>
    </source>
</evidence>
<comment type="caution">
    <text evidence="2">The sequence shown here is derived from an EMBL/GenBank/DDBJ whole genome shotgun (WGS) entry which is preliminary data.</text>
</comment>
<dbReference type="Proteomes" id="UP000593567">
    <property type="component" value="Unassembled WGS sequence"/>
</dbReference>
<keyword evidence="1" id="KW-0732">Signal</keyword>
<accession>A0A7J7JK57</accession>
<keyword evidence="3" id="KW-1185">Reference proteome</keyword>
<reference evidence="2" key="1">
    <citation type="submission" date="2020-06" db="EMBL/GenBank/DDBJ databases">
        <title>Draft genome of Bugula neritina, a colonial animal packing powerful symbionts and potential medicines.</title>
        <authorList>
            <person name="Rayko M."/>
        </authorList>
    </citation>
    <scope>NUCLEOTIDE SEQUENCE [LARGE SCALE GENOMIC DNA]</scope>
    <source>
        <strain evidence="2">Kwan_BN1</strain>
    </source>
</reference>
<protein>
    <submittedName>
        <fullName evidence="2">Uncharacterized protein</fullName>
    </submittedName>
</protein>
<feature type="chain" id="PRO_5029587593" evidence="1">
    <location>
        <begin position="28"/>
        <end position="74"/>
    </location>
</feature>
<organism evidence="2 3">
    <name type="scientific">Bugula neritina</name>
    <name type="common">Brown bryozoan</name>
    <name type="synonym">Sertularia neritina</name>
    <dbReference type="NCBI Taxonomy" id="10212"/>
    <lineage>
        <taxon>Eukaryota</taxon>
        <taxon>Metazoa</taxon>
        <taxon>Spiralia</taxon>
        <taxon>Lophotrochozoa</taxon>
        <taxon>Bryozoa</taxon>
        <taxon>Gymnolaemata</taxon>
        <taxon>Cheilostomatida</taxon>
        <taxon>Flustrina</taxon>
        <taxon>Buguloidea</taxon>
        <taxon>Bugulidae</taxon>
        <taxon>Bugula</taxon>
    </lineage>
</organism>
<name>A0A7J7JK57_BUGNE</name>
<feature type="signal peptide" evidence="1">
    <location>
        <begin position="1"/>
        <end position="27"/>
    </location>
</feature>
<gene>
    <name evidence="2" type="ORF">EB796_015000</name>
</gene>
<evidence type="ECO:0000313" key="3">
    <source>
        <dbReference type="Proteomes" id="UP000593567"/>
    </source>
</evidence>
<sequence>MRQTCSCQLFLLSIVVTMLVSNRCVGAAPSLTSAPQNEVTPQQQRVWSNGCGYCHPTPNSIMSQSPDSNCTKYI</sequence>
<evidence type="ECO:0000313" key="2">
    <source>
        <dbReference type="EMBL" id="KAF6026690.1"/>
    </source>
</evidence>
<proteinExistence type="predicted"/>
<dbReference type="AlphaFoldDB" id="A0A7J7JK57"/>